<dbReference type="GO" id="GO:0003677">
    <property type="term" value="F:DNA binding"/>
    <property type="evidence" value="ECO:0007669"/>
    <property type="project" value="InterPro"/>
</dbReference>
<organism evidence="3 4">
    <name type="scientific">Amycolatopsis rhizosphaerae</name>
    <dbReference type="NCBI Taxonomy" id="2053003"/>
    <lineage>
        <taxon>Bacteria</taxon>
        <taxon>Bacillati</taxon>
        <taxon>Actinomycetota</taxon>
        <taxon>Actinomycetes</taxon>
        <taxon>Pseudonocardiales</taxon>
        <taxon>Pseudonocardiaceae</taxon>
        <taxon>Amycolatopsis</taxon>
    </lineage>
</organism>
<name>A0A558DLX7_9PSEU</name>
<sequence length="238" mass="26770">MSTEQTIWQTAMVASPQTVAAVIGGNLRRLREQRRLTQHGAVHLLRRYDLRWSRSKLDAIEGGRRQEVTVTELLALAMVFNVQVAEFFVGDGVVQLTNAELGRNLIREVLRGNHVREDLQDLDPEARMKELLRAEDLITATEAALHPDPTEADEELARKLGLPLKTVTEAAYAIWDRTMTEERDVQTAGLGDMTTGERTAHRGHITRELARRLEMELTSRGVMSDSRRGKPPNAEEAT</sequence>
<dbReference type="OrthoDB" id="4287082at2"/>
<protein>
    <submittedName>
        <fullName evidence="3">Helix-turn-helix domain-containing protein</fullName>
    </submittedName>
</protein>
<feature type="domain" description="HTH cro/C1-type" evidence="2">
    <location>
        <begin position="27"/>
        <end position="87"/>
    </location>
</feature>
<dbReference type="InterPro" id="IPR010982">
    <property type="entry name" value="Lambda_DNA-bd_dom_sf"/>
</dbReference>
<evidence type="ECO:0000313" key="4">
    <source>
        <dbReference type="Proteomes" id="UP000320011"/>
    </source>
</evidence>
<evidence type="ECO:0000256" key="1">
    <source>
        <dbReference type="SAM" id="MobiDB-lite"/>
    </source>
</evidence>
<gene>
    <name evidence="3" type="ORF">FNH05_01765</name>
</gene>
<dbReference type="RefSeq" id="WP_144585239.1">
    <property type="nucleotide sequence ID" value="NZ_VJWX01000007.1"/>
</dbReference>
<dbReference type="SUPFAM" id="SSF47413">
    <property type="entry name" value="lambda repressor-like DNA-binding domains"/>
    <property type="match status" value="1"/>
</dbReference>
<keyword evidence="4" id="KW-1185">Reference proteome</keyword>
<feature type="region of interest" description="Disordered" evidence="1">
    <location>
        <begin position="216"/>
        <end position="238"/>
    </location>
</feature>
<reference evidence="3 4" key="1">
    <citation type="submission" date="2019-07" db="EMBL/GenBank/DDBJ databases">
        <authorList>
            <person name="Duangmal K."/>
            <person name="Teo W.F.A."/>
        </authorList>
    </citation>
    <scope>NUCLEOTIDE SEQUENCE [LARGE SCALE GENOMIC DNA]</scope>
    <source>
        <strain evidence="3 4">TBRC 6029</strain>
    </source>
</reference>
<comment type="caution">
    <text evidence="3">The sequence shown here is derived from an EMBL/GenBank/DDBJ whole genome shotgun (WGS) entry which is preliminary data.</text>
</comment>
<dbReference type="PROSITE" id="PS50943">
    <property type="entry name" value="HTH_CROC1"/>
    <property type="match status" value="1"/>
</dbReference>
<dbReference type="AlphaFoldDB" id="A0A558DLX7"/>
<evidence type="ECO:0000313" key="3">
    <source>
        <dbReference type="EMBL" id="TVT61983.1"/>
    </source>
</evidence>
<reference evidence="3 4" key="2">
    <citation type="submission" date="2019-08" db="EMBL/GenBank/DDBJ databases">
        <title>Amycolatopsis acidicola sp. nov., isolated from peat swamp forest soil.</title>
        <authorList>
            <person name="Srisuk N."/>
        </authorList>
    </citation>
    <scope>NUCLEOTIDE SEQUENCE [LARGE SCALE GENOMIC DNA]</scope>
    <source>
        <strain evidence="3 4">TBRC 6029</strain>
    </source>
</reference>
<dbReference type="Pfam" id="PF13560">
    <property type="entry name" value="HTH_31"/>
    <property type="match status" value="1"/>
</dbReference>
<dbReference type="Gene3D" id="1.10.260.40">
    <property type="entry name" value="lambda repressor-like DNA-binding domains"/>
    <property type="match status" value="1"/>
</dbReference>
<dbReference type="InterPro" id="IPR001387">
    <property type="entry name" value="Cro/C1-type_HTH"/>
</dbReference>
<dbReference type="Proteomes" id="UP000320011">
    <property type="component" value="Unassembled WGS sequence"/>
</dbReference>
<proteinExistence type="predicted"/>
<evidence type="ECO:0000259" key="2">
    <source>
        <dbReference type="PROSITE" id="PS50943"/>
    </source>
</evidence>
<dbReference type="EMBL" id="VJWX01000007">
    <property type="protein sequence ID" value="TVT61983.1"/>
    <property type="molecule type" value="Genomic_DNA"/>
</dbReference>
<accession>A0A558DLX7</accession>